<accession>A0A7L4YS19</accession>
<dbReference type="NCBIfam" id="TIGR02227">
    <property type="entry name" value="sigpep_I_bact"/>
    <property type="match status" value="1"/>
</dbReference>
<dbReference type="InterPro" id="IPR036286">
    <property type="entry name" value="LexA/Signal_pep-like_sf"/>
</dbReference>
<feature type="compositionally biased region" description="Basic residues" evidence="8">
    <location>
        <begin position="53"/>
        <end position="62"/>
    </location>
</feature>
<gene>
    <name evidence="10" type="primary">lepB</name>
    <name evidence="10" type="ORF">EK0264_17215</name>
</gene>
<dbReference type="Pfam" id="PF10502">
    <property type="entry name" value="Peptidase_S26"/>
    <property type="match status" value="1"/>
</dbReference>
<sequence length="338" mass="36743">MTDKPAPDGAPTDPPRDRAPESAEATTDDGALEASRVDGGEHDAPAAAGSTARRSRRSRRSRAKDDGKRKGGLVQWLKELPIMIAVAFVVALLLKSFVVQAFWIPSGSMEQTLHGCPGCTGDRILVNRMSYWFSDPEPGDIVVFEAGPTWDPEVQVDEPDNPFGQAWLWVKRTVGAAPPAEKDLVKRVVAVGGQTVECCDAQQRVLVDGKPLDEPYIYTGDAGGQYQQLTFGPITVPDGRLFVMGDHRNASADSRFHTDDQWQGTIGIDQVVGRAFVIIYPFSRFEWLTPPDIQTAALPANGPPYAATPDPVLAAPHLLAMLVVVPIAGLTRRRTRRL</sequence>
<dbReference type="EC" id="3.4.21.89" evidence="4 7"/>
<evidence type="ECO:0000256" key="2">
    <source>
        <dbReference type="ARBA" id="ARBA00004401"/>
    </source>
</evidence>
<evidence type="ECO:0000259" key="9">
    <source>
        <dbReference type="Pfam" id="PF10502"/>
    </source>
</evidence>
<dbReference type="Proteomes" id="UP000463857">
    <property type="component" value="Chromosome"/>
</dbReference>
<evidence type="ECO:0000256" key="6">
    <source>
        <dbReference type="PIRSR" id="PIRSR600223-1"/>
    </source>
</evidence>
<evidence type="ECO:0000256" key="4">
    <source>
        <dbReference type="ARBA" id="ARBA00013208"/>
    </source>
</evidence>
<dbReference type="GO" id="GO:0005886">
    <property type="term" value="C:plasma membrane"/>
    <property type="evidence" value="ECO:0007669"/>
    <property type="project" value="UniProtKB-SubCell"/>
</dbReference>
<dbReference type="SUPFAM" id="SSF51306">
    <property type="entry name" value="LexA/Signal peptidase"/>
    <property type="match status" value="1"/>
</dbReference>
<dbReference type="GO" id="GO:0006465">
    <property type="term" value="P:signal peptide processing"/>
    <property type="evidence" value="ECO:0007669"/>
    <property type="project" value="InterPro"/>
</dbReference>
<keyword evidence="7" id="KW-0812">Transmembrane</keyword>
<evidence type="ECO:0000256" key="3">
    <source>
        <dbReference type="ARBA" id="ARBA00009370"/>
    </source>
</evidence>
<dbReference type="InParanoid" id="A0A7L4YS19"/>
<name>A0A7L4YS19_9ACTN</name>
<dbReference type="GO" id="GO:0009003">
    <property type="term" value="F:signal peptidase activity"/>
    <property type="evidence" value="ECO:0007669"/>
    <property type="project" value="UniProtKB-EC"/>
</dbReference>
<evidence type="ECO:0000313" key="11">
    <source>
        <dbReference type="Proteomes" id="UP000463857"/>
    </source>
</evidence>
<protein>
    <recommendedName>
        <fullName evidence="4 7">Signal peptidase I</fullName>
        <ecNumber evidence="4 7">3.4.21.89</ecNumber>
    </recommendedName>
</protein>
<evidence type="ECO:0000313" key="10">
    <source>
        <dbReference type="EMBL" id="QHC01848.1"/>
    </source>
</evidence>
<dbReference type="PRINTS" id="PR00727">
    <property type="entry name" value="LEADERPTASE"/>
</dbReference>
<dbReference type="Gene3D" id="2.10.109.10">
    <property type="entry name" value="Umud Fragment, subunit A"/>
    <property type="match status" value="1"/>
</dbReference>
<keyword evidence="7" id="KW-1133">Transmembrane helix</keyword>
<dbReference type="OrthoDB" id="9815782at2"/>
<dbReference type="InterPro" id="IPR019758">
    <property type="entry name" value="Pept_S26A_signal_pept_1_CS"/>
</dbReference>
<comment type="catalytic activity">
    <reaction evidence="1 7">
        <text>Cleavage of hydrophobic, N-terminal signal or leader sequences from secreted and periplasmic proteins.</text>
        <dbReference type="EC" id="3.4.21.89"/>
    </reaction>
</comment>
<keyword evidence="11" id="KW-1185">Reference proteome</keyword>
<dbReference type="GO" id="GO:0004252">
    <property type="term" value="F:serine-type endopeptidase activity"/>
    <property type="evidence" value="ECO:0007669"/>
    <property type="project" value="InterPro"/>
</dbReference>
<dbReference type="InterPro" id="IPR019533">
    <property type="entry name" value="Peptidase_S26"/>
</dbReference>
<dbReference type="PANTHER" id="PTHR43390:SF1">
    <property type="entry name" value="CHLOROPLAST PROCESSING PEPTIDASE"/>
    <property type="match status" value="1"/>
</dbReference>
<feature type="domain" description="Peptidase S26" evidence="9">
    <location>
        <begin position="81"/>
        <end position="279"/>
    </location>
</feature>
<dbReference type="PROSITE" id="PS00761">
    <property type="entry name" value="SPASE_I_3"/>
    <property type="match status" value="1"/>
</dbReference>
<dbReference type="CDD" id="cd06530">
    <property type="entry name" value="S26_SPase_I"/>
    <property type="match status" value="1"/>
</dbReference>
<dbReference type="RefSeq" id="WP_159546972.1">
    <property type="nucleotide sequence ID" value="NZ_CP047156.1"/>
</dbReference>
<dbReference type="InterPro" id="IPR000223">
    <property type="entry name" value="Pept_S26A_signal_pept_1"/>
</dbReference>
<dbReference type="KEGG" id="eke:EK0264_17215"/>
<reference evidence="10 11" key="1">
    <citation type="journal article" date="2018" name="Int. J. Syst. Evol. Microbiol.">
        <title>Epidermidibacterium keratini gen. nov., sp. nov., a member of the family Sporichthyaceae, isolated from keratin epidermis.</title>
        <authorList>
            <person name="Lee D.G."/>
            <person name="Trujillo M.E."/>
            <person name="Kang S."/>
            <person name="Nam J.J."/>
            <person name="Kim Y.J."/>
        </authorList>
    </citation>
    <scope>NUCLEOTIDE SEQUENCE [LARGE SCALE GENOMIC DNA]</scope>
    <source>
        <strain evidence="10 11">EPI-7</strain>
    </source>
</reference>
<evidence type="ECO:0000256" key="8">
    <source>
        <dbReference type="SAM" id="MobiDB-lite"/>
    </source>
</evidence>
<keyword evidence="7" id="KW-0472">Membrane</keyword>
<evidence type="ECO:0000256" key="5">
    <source>
        <dbReference type="ARBA" id="ARBA00022801"/>
    </source>
</evidence>
<feature type="active site" evidence="6">
    <location>
        <position position="186"/>
    </location>
</feature>
<proteinExistence type="inferred from homology"/>
<evidence type="ECO:0000256" key="7">
    <source>
        <dbReference type="RuleBase" id="RU362042"/>
    </source>
</evidence>
<feature type="region of interest" description="Disordered" evidence="8">
    <location>
        <begin position="1"/>
        <end position="70"/>
    </location>
</feature>
<dbReference type="AlphaFoldDB" id="A0A7L4YS19"/>
<feature type="transmembrane region" description="Helical" evidence="7">
    <location>
        <begin position="80"/>
        <end position="103"/>
    </location>
</feature>
<feature type="active site" evidence="6">
    <location>
        <position position="108"/>
    </location>
</feature>
<dbReference type="PANTHER" id="PTHR43390">
    <property type="entry name" value="SIGNAL PEPTIDASE I"/>
    <property type="match status" value="1"/>
</dbReference>
<keyword evidence="5 7" id="KW-0378">Hydrolase</keyword>
<comment type="similarity">
    <text evidence="3 7">Belongs to the peptidase S26 family.</text>
</comment>
<evidence type="ECO:0000256" key="1">
    <source>
        <dbReference type="ARBA" id="ARBA00000677"/>
    </source>
</evidence>
<dbReference type="FunCoup" id="A0A7L4YS19">
    <property type="interactions" value="128"/>
</dbReference>
<keyword evidence="7" id="KW-0645">Protease</keyword>
<comment type="subcellular location">
    <subcellularLocation>
        <location evidence="2">Cell membrane</location>
        <topology evidence="2">Single-pass type II membrane protein</topology>
    </subcellularLocation>
    <subcellularLocation>
        <location evidence="7">Membrane</location>
        <topology evidence="7">Single-pass type II membrane protein</topology>
    </subcellularLocation>
</comment>
<dbReference type="EMBL" id="CP047156">
    <property type="protein sequence ID" value="QHC01848.1"/>
    <property type="molecule type" value="Genomic_DNA"/>
</dbReference>
<feature type="compositionally biased region" description="Basic and acidic residues" evidence="8">
    <location>
        <begin position="35"/>
        <end position="44"/>
    </location>
</feature>
<organism evidence="10 11">
    <name type="scientific">Epidermidibacterium keratini</name>
    <dbReference type="NCBI Taxonomy" id="1891644"/>
    <lineage>
        <taxon>Bacteria</taxon>
        <taxon>Bacillati</taxon>
        <taxon>Actinomycetota</taxon>
        <taxon>Actinomycetes</taxon>
        <taxon>Sporichthyales</taxon>
        <taxon>Sporichthyaceae</taxon>
        <taxon>Epidermidibacterium</taxon>
    </lineage>
</organism>